<reference evidence="2 3" key="2">
    <citation type="submission" date="2014-05" db="EMBL/GenBank/DDBJ databases">
        <title>Genome sequence of the 3-chlorobenzoate degrading bacterium Pseudomonas knackmussii B13 shows multiple evidence for horizontal gene transfer.</title>
        <authorList>
            <person name="Miyazaki R."/>
            <person name="Bertelli C."/>
            <person name="Falquet L."/>
            <person name="Robinson-Rechavi M."/>
            <person name="Gharib W."/>
            <person name="Roy S."/>
            <person name="Van der Meer J.R."/>
        </authorList>
    </citation>
    <scope>NUCLEOTIDE SEQUENCE [LARGE SCALE GENOMIC DNA]</scope>
    <source>
        <strain evidence="2 3">B13</strain>
    </source>
</reference>
<dbReference type="PATRIC" id="fig|1301098.3.peg.1801"/>
<dbReference type="eggNOG" id="COG0596">
    <property type="taxonomic scope" value="Bacteria"/>
</dbReference>
<dbReference type="HOGENOM" id="CLU_020336_50_2_6"/>
<accession>A0A024HDN5</accession>
<dbReference type="InterPro" id="IPR000073">
    <property type="entry name" value="AB_hydrolase_1"/>
</dbReference>
<dbReference type="KEGG" id="pkc:PKB_1808"/>
<evidence type="ECO:0000313" key="2">
    <source>
        <dbReference type="EMBL" id="CDF83165.1"/>
    </source>
</evidence>
<dbReference type="RefSeq" id="WP_043250915.1">
    <property type="nucleotide sequence ID" value="NZ_HG322950.1"/>
</dbReference>
<organism evidence="2 3">
    <name type="scientific">Pseudomonas knackmussii (strain DSM 6978 / CCUG 54928 / LMG 23759 / B13)</name>
    <dbReference type="NCBI Taxonomy" id="1301098"/>
    <lineage>
        <taxon>Bacteria</taxon>
        <taxon>Pseudomonadati</taxon>
        <taxon>Pseudomonadota</taxon>
        <taxon>Gammaproteobacteria</taxon>
        <taxon>Pseudomonadales</taxon>
        <taxon>Pseudomonadaceae</taxon>
        <taxon>Pseudomonas</taxon>
    </lineage>
</organism>
<dbReference type="Proteomes" id="UP000025241">
    <property type="component" value="Chromosome I"/>
</dbReference>
<reference evidence="2 3" key="1">
    <citation type="submission" date="2013-03" db="EMBL/GenBank/DDBJ databases">
        <authorList>
            <person name="Linke B."/>
        </authorList>
    </citation>
    <scope>NUCLEOTIDE SEQUENCE [LARGE SCALE GENOMIC DNA]</scope>
    <source>
        <strain evidence="2 3">B13</strain>
    </source>
</reference>
<name>A0A024HDN5_PSEKB</name>
<sequence>MSSPLLSLRLNGRDFSCQVEGEGAPLVMVHGSLCDYRYWQWQLRGLGEHCRLIVPSLRHYYPEAWSGEGGDFTTHQHVEDLLALLDWIGESAHLLGHSRGGNLCLRVALAAPERLRSLVLADPGGDFAADVFRAAGMVAPVAPAERNRFREQALQLIRQGEREAGLQLFVDTVSGEGVWQRSSRHFREMAADNAMTLIGQVADQPEPLSLAALSGLDVPTLLISGERSPEPFPSVAEALHKVLPVAQVARIAGASHGMNATRPAAFNRAVLGFIATL</sequence>
<dbReference type="PANTHER" id="PTHR43194:SF5">
    <property type="entry name" value="PIMELOYL-[ACYL-CARRIER PROTEIN] METHYL ESTER ESTERASE"/>
    <property type="match status" value="1"/>
</dbReference>
<dbReference type="InterPro" id="IPR029058">
    <property type="entry name" value="AB_hydrolase_fold"/>
</dbReference>
<feature type="domain" description="AB hydrolase-1" evidence="1">
    <location>
        <begin position="26"/>
        <end position="269"/>
    </location>
</feature>
<dbReference type="PANTHER" id="PTHR43194">
    <property type="entry name" value="HYDROLASE ALPHA/BETA FOLD FAMILY"/>
    <property type="match status" value="1"/>
</dbReference>
<protein>
    <submittedName>
        <fullName evidence="2">Putative hydrolase</fullName>
    </submittedName>
</protein>
<dbReference type="OrthoDB" id="7055710at2"/>
<dbReference type="InterPro" id="IPR050228">
    <property type="entry name" value="Carboxylesterase_BioH"/>
</dbReference>
<dbReference type="AlphaFoldDB" id="A0A024HDN5"/>
<keyword evidence="3" id="KW-1185">Reference proteome</keyword>
<gene>
    <name evidence="2" type="ORF">PKB_1808</name>
</gene>
<dbReference type="Pfam" id="PF12697">
    <property type="entry name" value="Abhydrolase_6"/>
    <property type="match status" value="1"/>
</dbReference>
<dbReference type="GO" id="GO:0016787">
    <property type="term" value="F:hydrolase activity"/>
    <property type="evidence" value="ECO:0007669"/>
    <property type="project" value="UniProtKB-KW"/>
</dbReference>
<dbReference type="Gene3D" id="3.40.50.1820">
    <property type="entry name" value="alpha/beta hydrolase"/>
    <property type="match status" value="1"/>
</dbReference>
<dbReference type="STRING" id="1301098.PKB_1808"/>
<dbReference type="SUPFAM" id="SSF53474">
    <property type="entry name" value="alpha/beta-Hydrolases"/>
    <property type="match status" value="1"/>
</dbReference>
<evidence type="ECO:0000313" key="3">
    <source>
        <dbReference type="Proteomes" id="UP000025241"/>
    </source>
</evidence>
<proteinExistence type="predicted"/>
<evidence type="ECO:0000259" key="1">
    <source>
        <dbReference type="Pfam" id="PF12697"/>
    </source>
</evidence>
<dbReference type="EMBL" id="HG322950">
    <property type="protein sequence ID" value="CDF83165.1"/>
    <property type="molecule type" value="Genomic_DNA"/>
</dbReference>
<keyword evidence="2" id="KW-0378">Hydrolase</keyword>